<gene>
    <name evidence="1" type="ORF">BDK51DRAFT_47996</name>
</gene>
<accession>A0A4P9W2P7</accession>
<dbReference type="AlphaFoldDB" id="A0A4P9W2P7"/>
<evidence type="ECO:0000313" key="2">
    <source>
        <dbReference type="Proteomes" id="UP000269721"/>
    </source>
</evidence>
<dbReference type="Proteomes" id="UP000269721">
    <property type="component" value="Unassembled WGS sequence"/>
</dbReference>
<dbReference type="EMBL" id="KZ999063">
    <property type="protein sequence ID" value="RKO85453.1"/>
    <property type="molecule type" value="Genomic_DNA"/>
</dbReference>
<sequence length="229" mass="25229">MTIPPSKSIDFSSLPSAPLGCPGIIIHGLLDGQFVPNLVDNSLDNHVHPRCIKTTRTPHPLHINLGTHGKTSTTTMLHRVASPSGIQPPATPSCSPPFPLFSAPSIQHTSMLDLHFAKYIKSSNTIWLDVHPGPKSRLKTDLIDHRHLPGESAVRCWCSHLAQQDAFSVHFNLICASSAGSEPAKGTKIMKANWFRKAWAKGRFDWTVIITSEEHQHINTLMPLKPQDI</sequence>
<dbReference type="InterPro" id="IPR036565">
    <property type="entry name" value="Mur-like_cat_sf"/>
</dbReference>
<organism evidence="1 2">
    <name type="scientific">Blyttiomyces helicus</name>
    <dbReference type="NCBI Taxonomy" id="388810"/>
    <lineage>
        <taxon>Eukaryota</taxon>
        <taxon>Fungi</taxon>
        <taxon>Fungi incertae sedis</taxon>
        <taxon>Chytridiomycota</taxon>
        <taxon>Chytridiomycota incertae sedis</taxon>
        <taxon>Chytridiomycetes</taxon>
        <taxon>Chytridiomycetes incertae sedis</taxon>
        <taxon>Blyttiomyces</taxon>
    </lineage>
</organism>
<keyword evidence="2" id="KW-1185">Reference proteome</keyword>
<protein>
    <submittedName>
        <fullName evidence="1">Uncharacterized protein</fullName>
    </submittedName>
</protein>
<dbReference type="GO" id="GO:0005524">
    <property type="term" value="F:ATP binding"/>
    <property type="evidence" value="ECO:0007669"/>
    <property type="project" value="InterPro"/>
</dbReference>
<evidence type="ECO:0000313" key="1">
    <source>
        <dbReference type="EMBL" id="RKO85453.1"/>
    </source>
</evidence>
<reference evidence="2" key="1">
    <citation type="journal article" date="2018" name="Nat. Microbiol.">
        <title>Leveraging single-cell genomics to expand the fungal tree of life.</title>
        <authorList>
            <person name="Ahrendt S.R."/>
            <person name="Quandt C.A."/>
            <person name="Ciobanu D."/>
            <person name="Clum A."/>
            <person name="Salamov A."/>
            <person name="Andreopoulos B."/>
            <person name="Cheng J.F."/>
            <person name="Woyke T."/>
            <person name="Pelin A."/>
            <person name="Henrissat B."/>
            <person name="Reynolds N.K."/>
            <person name="Benny G.L."/>
            <person name="Smith M.E."/>
            <person name="James T.Y."/>
            <person name="Grigoriev I.V."/>
        </authorList>
    </citation>
    <scope>NUCLEOTIDE SEQUENCE [LARGE SCALE GENOMIC DNA]</scope>
</reference>
<dbReference type="SUPFAM" id="SSF53623">
    <property type="entry name" value="MurD-like peptide ligases, catalytic domain"/>
    <property type="match status" value="1"/>
</dbReference>
<name>A0A4P9W2P7_9FUNG</name>
<proteinExistence type="predicted"/>